<comment type="caution">
    <text evidence="1">The sequence shown here is derived from an EMBL/GenBank/DDBJ whole genome shotgun (WGS) entry which is preliminary data.</text>
</comment>
<gene>
    <name evidence="1" type="ORF">ACHAWU_001396</name>
</gene>
<dbReference type="Proteomes" id="UP001530293">
    <property type="component" value="Unassembled WGS sequence"/>
</dbReference>
<proteinExistence type="predicted"/>
<accession>A0ABD3M1U2</accession>
<reference evidence="1 2" key="1">
    <citation type="submission" date="2024-10" db="EMBL/GenBank/DDBJ databases">
        <title>Updated reference genomes for cyclostephanoid diatoms.</title>
        <authorList>
            <person name="Roberts W.R."/>
            <person name="Alverson A.J."/>
        </authorList>
    </citation>
    <scope>NUCLEOTIDE SEQUENCE [LARGE SCALE GENOMIC DNA]</scope>
    <source>
        <strain evidence="1 2">AJA232-27</strain>
    </source>
</reference>
<name>A0ABD3M1U2_9STRA</name>
<sequence>MSFIVSSIYSIFSLHTPVAREPSPLSVANNGLDSADLDFLARNTGEEDGESSLLAENEKTLLAECKSSLEEYYKRERFLGLRIDWYQKMIDQRKDILRMHTNSADDVENNLFDFSDIQQTKLDEDELCLQSVIELRKDIIAQMELLRRRIDDIESKMEDIGYKRKECQDMLIAAADQNNRLP</sequence>
<dbReference type="EMBL" id="JALLBG020000244">
    <property type="protein sequence ID" value="KAL3758004.1"/>
    <property type="molecule type" value="Genomic_DNA"/>
</dbReference>
<dbReference type="AlphaFoldDB" id="A0ABD3M1U2"/>
<keyword evidence="2" id="KW-1185">Reference proteome</keyword>
<protein>
    <submittedName>
        <fullName evidence="1">Uncharacterized protein</fullName>
    </submittedName>
</protein>
<evidence type="ECO:0000313" key="1">
    <source>
        <dbReference type="EMBL" id="KAL3758004.1"/>
    </source>
</evidence>
<organism evidence="1 2">
    <name type="scientific">Discostella pseudostelligera</name>
    <dbReference type="NCBI Taxonomy" id="259834"/>
    <lineage>
        <taxon>Eukaryota</taxon>
        <taxon>Sar</taxon>
        <taxon>Stramenopiles</taxon>
        <taxon>Ochrophyta</taxon>
        <taxon>Bacillariophyta</taxon>
        <taxon>Coscinodiscophyceae</taxon>
        <taxon>Thalassiosirophycidae</taxon>
        <taxon>Stephanodiscales</taxon>
        <taxon>Stephanodiscaceae</taxon>
        <taxon>Discostella</taxon>
    </lineage>
</organism>
<evidence type="ECO:0000313" key="2">
    <source>
        <dbReference type="Proteomes" id="UP001530293"/>
    </source>
</evidence>